<dbReference type="InterPro" id="IPR041232">
    <property type="entry name" value="NPL"/>
</dbReference>
<name>A0A443NVJ6_9MAGN</name>
<evidence type="ECO:0000256" key="7">
    <source>
        <dbReference type="ARBA" id="ARBA00023163"/>
    </source>
</evidence>
<dbReference type="FunFam" id="2.60.120.340:FF:000004">
    <property type="entry name" value="Histone deacetylase HDT1"/>
    <property type="match status" value="1"/>
</dbReference>
<evidence type="ECO:0000259" key="9">
    <source>
        <dbReference type="Pfam" id="PF17800"/>
    </source>
</evidence>
<keyword evidence="4" id="KW-0378">Hydrolase</keyword>
<keyword evidence="3" id="KW-0678">Repressor</keyword>
<keyword evidence="11" id="KW-1185">Reference proteome</keyword>
<comment type="subcellular location">
    <subcellularLocation>
        <location evidence="1">Nucleus</location>
        <location evidence="1">Nucleolus</location>
    </subcellularLocation>
</comment>
<reference evidence="10 11" key="1">
    <citation type="journal article" date="2019" name="Nat. Plants">
        <title>Stout camphor tree genome fills gaps in understanding of flowering plant genome evolution.</title>
        <authorList>
            <person name="Chaw S.M."/>
            <person name="Liu Y.C."/>
            <person name="Wu Y.W."/>
            <person name="Wang H.Y."/>
            <person name="Lin C.I."/>
            <person name="Wu C.S."/>
            <person name="Ke H.M."/>
            <person name="Chang L.Y."/>
            <person name="Hsu C.Y."/>
            <person name="Yang H.T."/>
            <person name="Sudianto E."/>
            <person name="Hsu M.H."/>
            <person name="Wu K.P."/>
            <person name="Wang L.N."/>
            <person name="Leebens-Mack J.H."/>
            <person name="Tsai I.J."/>
        </authorList>
    </citation>
    <scope>NUCLEOTIDE SEQUENCE [LARGE SCALE GENOMIC DNA]</scope>
    <source>
        <strain evidence="11">cv. Chaw 1501</strain>
        <tissue evidence="10">Young leaves</tissue>
    </source>
</reference>
<dbReference type="GO" id="GO:0016787">
    <property type="term" value="F:hydrolase activity"/>
    <property type="evidence" value="ECO:0007669"/>
    <property type="project" value="UniProtKB-KW"/>
</dbReference>
<dbReference type="AlphaFoldDB" id="A0A443NVJ6"/>
<keyword evidence="8" id="KW-0539">Nucleus</keyword>
<organism evidence="10 11">
    <name type="scientific">Cinnamomum micranthum f. kanehirae</name>
    <dbReference type="NCBI Taxonomy" id="337451"/>
    <lineage>
        <taxon>Eukaryota</taxon>
        <taxon>Viridiplantae</taxon>
        <taxon>Streptophyta</taxon>
        <taxon>Embryophyta</taxon>
        <taxon>Tracheophyta</taxon>
        <taxon>Spermatophyta</taxon>
        <taxon>Magnoliopsida</taxon>
        <taxon>Magnoliidae</taxon>
        <taxon>Laurales</taxon>
        <taxon>Lauraceae</taxon>
        <taxon>Cinnamomum</taxon>
    </lineage>
</organism>
<evidence type="ECO:0000256" key="4">
    <source>
        <dbReference type="ARBA" id="ARBA00022801"/>
    </source>
</evidence>
<evidence type="ECO:0000256" key="5">
    <source>
        <dbReference type="ARBA" id="ARBA00022853"/>
    </source>
</evidence>
<keyword evidence="6" id="KW-0805">Transcription regulation</keyword>
<dbReference type="Gene3D" id="2.60.120.340">
    <property type="entry name" value="Nucleoplasmin core domain"/>
    <property type="match status" value="1"/>
</dbReference>
<dbReference type="GO" id="GO:0005730">
    <property type="term" value="C:nucleolus"/>
    <property type="evidence" value="ECO:0007669"/>
    <property type="project" value="UniProtKB-SubCell"/>
</dbReference>
<evidence type="ECO:0000313" key="10">
    <source>
        <dbReference type="EMBL" id="RWR82512.1"/>
    </source>
</evidence>
<feature type="domain" description="Nucleoplasmin-like" evidence="9">
    <location>
        <begin position="118"/>
        <end position="211"/>
    </location>
</feature>
<sequence length="236" mass="26144">MARRAVIQQLLTHQNRLDGSMQMITCRSQIPQNLVAKSLAIPVARLLTQKMLCNHMQRQSTALASEFVICNFVGFLRSKAVHDLAGDLIGHRLFLPPNLSPTNQSQAFISPVSVGMEFWGVEVKAGQPIKCDPATDGKLLHLSQASLGEVKKDKGSDSVPLSVKVGDQKIVIGILSSEKCTHMSLDLVFEKEFELSHNWKHGSVYFCGYYTTIGEEEYPFDCSLSSVSLLLNDFFV</sequence>
<evidence type="ECO:0000256" key="3">
    <source>
        <dbReference type="ARBA" id="ARBA00022491"/>
    </source>
</evidence>
<evidence type="ECO:0000256" key="8">
    <source>
        <dbReference type="ARBA" id="ARBA00023242"/>
    </source>
</evidence>
<keyword evidence="5" id="KW-0156">Chromatin regulator</keyword>
<dbReference type="OrthoDB" id="2019803at2759"/>
<protein>
    <submittedName>
        <fullName evidence="10">Histone deacetylase HDT2</fullName>
    </submittedName>
</protein>
<gene>
    <name evidence="10" type="ORF">CKAN_01123200</name>
</gene>
<evidence type="ECO:0000256" key="6">
    <source>
        <dbReference type="ARBA" id="ARBA00023015"/>
    </source>
</evidence>
<dbReference type="Pfam" id="PF17800">
    <property type="entry name" value="NPL"/>
    <property type="match status" value="1"/>
</dbReference>
<comment type="similarity">
    <text evidence="2">Belongs to the histone deacetylase HD2 family.</text>
</comment>
<keyword evidence="7" id="KW-0804">Transcription</keyword>
<comment type="caution">
    <text evidence="10">The sequence shown here is derived from an EMBL/GenBank/DDBJ whole genome shotgun (WGS) entry which is preliminary data.</text>
</comment>
<proteinExistence type="inferred from homology"/>
<dbReference type="EMBL" id="QPKB01000004">
    <property type="protein sequence ID" value="RWR82512.1"/>
    <property type="molecule type" value="Genomic_DNA"/>
</dbReference>
<dbReference type="Proteomes" id="UP000283530">
    <property type="component" value="Unassembled WGS sequence"/>
</dbReference>
<dbReference type="GO" id="GO:0006325">
    <property type="term" value="P:chromatin organization"/>
    <property type="evidence" value="ECO:0007669"/>
    <property type="project" value="UniProtKB-KW"/>
</dbReference>
<evidence type="ECO:0000256" key="2">
    <source>
        <dbReference type="ARBA" id="ARBA00006673"/>
    </source>
</evidence>
<accession>A0A443NVJ6</accession>
<evidence type="ECO:0000313" key="11">
    <source>
        <dbReference type="Proteomes" id="UP000283530"/>
    </source>
</evidence>
<evidence type="ECO:0000256" key="1">
    <source>
        <dbReference type="ARBA" id="ARBA00004604"/>
    </source>
</evidence>